<feature type="compositionally biased region" description="Polar residues" evidence="6">
    <location>
        <begin position="29"/>
        <end position="41"/>
    </location>
</feature>
<feature type="compositionally biased region" description="Low complexity" evidence="6">
    <location>
        <begin position="42"/>
        <end position="52"/>
    </location>
</feature>
<keyword evidence="5" id="KW-0539">Nucleus</keyword>
<accession>A0A9W9U5F0</accession>
<evidence type="ECO:0008006" key="9">
    <source>
        <dbReference type="Google" id="ProtNLM"/>
    </source>
</evidence>
<dbReference type="EMBL" id="JAPZBO010000005">
    <property type="protein sequence ID" value="KAJ5316129.1"/>
    <property type="molecule type" value="Genomic_DNA"/>
</dbReference>
<keyword evidence="2" id="KW-0862">Zinc</keyword>
<dbReference type="PANTHER" id="PTHR47660:SF3">
    <property type="entry name" value="FINGER DOMAIN PROTEIN, PUTATIVE (AFU_ORTHOLOGUE AFUA_4G03310)-RELATED"/>
    <property type="match status" value="1"/>
</dbReference>
<evidence type="ECO:0000256" key="2">
    <source>
        <dbReference type="ARBA" id="ARBA00022833"/>
    </source>
</evidence>
<name>A0A9W9U5F0_9EURO</name>
<evidence type="ECO:0000313" key="8">
    <source>
        <dbReference type="Proteomes" id="UP001147746"/>
    </source>
</evidence>
<evidence type="ECO:0000256" key="6">
    <source>
        <dbReference type="SAM" id="MobiDB-lite"/>
    </source>
</evidence>
<evidence type="ECO:0000313" key="7">
    <source>
        <dbReference type="EMBL" id="KAJ5316129.1"/>
    </source>
</evidence>
<keyword evidence="4" id="KW-0804">Transcription</keyword>
<sequence length="410" mass="45971">MRRLQQAFRQATQITHEVAAGLKRAGNKSPFTPSSFQNHIGTSNDDTSSSDSALVTSTNLTGIDAEFIDWNIPDIEFGDLLNSEINENVLEQSSSGLALTDYTMSTPTVDQIQATTWSLPLPISSPRILNKRSDSRPGAQIITTHILHTLKSYLLTMLRRNSLPPFIHPASASAAFDMEPLDNCINLVHMISSGIKGSRKLFWRNVVIECERLRCEPWELSNWKLLAGMQAMSIYILIRLDEGETEHNDIDSLLIGTFAILALQTYQNDIASHYRLDRSWKDWLYEESRRRLSLIYRVINMLVYFEPVAMCNLPKDLVLAPLPAKKELWEASDESMWTKENENEREARGEFGLAKSGELVRLGGDSRSMMVHTAITSESPPRSSASWEEWCSGMDGFGGLVMLAASLVVG</sequence>
<protein>
    <recommendedName>
        <fullName evidence="9">Transcription factor domain-containing protein</fullName>
    </recommendedName>
</protein>
<keyword evidence="1" id="KW-0479">Metal-binding</keyword>
<proteinExistence type="predicted"/>
<keyword evidence="3" id="KW-0805">Transcription regulation</keyword>
<reference evidence="7" key="2">
    <citation type="journal article" date="2023" name="IMA Fungus">
        <title>Comparative genomic study of the Penicillium genus elucidates a diverse pangenome and 15 lateral gene transfer events.</title>
        <authorList>
            <person name="Petersen C."/>
            <person name="Sorensen T."/>
            <person name="Nielsen M.R."/>
            <person name="Sondergaard T.E."/>
            <person name="Sorensen J.L."/>
            <person name="Fitzpatrick D.A."/>
            <person name="Frisvad J.C."/>
            <person name="Nielsen K.L."/>
        </authorList>
    </citation>
    <scope>NUCLEOTIDE SEQUENCE</scope>
    <source>
        <strain evidence="7">IBT 21472</strain>
    </source>
</reference>
<keyword evidence="8" id="KW-1185">Reference proteome</keyword>
<evidence type="ECO:0000256" key="3">
    <source>
        <dbReference type="ARBA" id="ARBA00023015"/>
    </source>
</evidence>
<evidence type="ECO:0000256" key="1">
    <source>
        <dbReference type="ARBA" id="ARBA00022723"/>
    </source>
</evidence>
<feature type="region of interest" description="Disordered" evidence="6">
    <location>
        <begin position="25"/>
        <end position="52"/>
    </location>
</feature>
<comment type="caution">
    <text evidence="7">The sequence shown here is derived from an EMBL/GenBank/DDBJ whole genome shotgun (WGS) entry which is preliminary data.</text>
</comment>
<dbReference type="PANTHER" id="PTHR47660">
    <property type="entry name" value="TRANSCRIPTION FACTOR WITH C2H2 AND ZN(2)-CYS(6) DNA BINDING DOMAIN (EUROFUNG)-RELATED-RELATED"/>
    <property type="match status" value="1"/>
</dbReference>
<dbReference type="Proteomes" id="UP001147746">
    <property type="component" value="Unassembled WGS sequence"/>
</dbReference>
<gene>
    <name evidence="7" type="ORF">N7476_006436</name>
</gene>
<dbReference type="AlphaFoldDB" id="A0A9W9U5F0"/>
<evidence type="ECO:0000256" key="5">
    <source>
        <dbReference type="ARBA" id="ARBA00023242"/>
    </source>
</evidence>
<evidence type="ECO:0000256" key="4">
    <source>
        <dbReference type="ARBA" id="ARBA00023163"/>
    </source>
</evidence>
<dbReference type="GO" id="GO:0046872">
    <property type="term" value="F:metal ion binding"/>
    <property type="evidence" value="ECO:0007669"/>
    <property type="project" value="UniProtKB-KW"/>
</dbReference>
<reference evidence="7" key="1">
    <citation type="submission" date="2022-12" db="EMBL/GenBank/DDBJ databases">
        <authorList>
            <person name="Petersen C."/>
        </authorList>
    </citation>
    <scope>NUCLEOTIDE SEQUENCE</scope>
    <source>
        <strain evidence="7">IBT 21472</strain>
    </source>
</reference>
<organism evidence="7 8">
    <name type="scientific">Penicillium atrosanguineum</name>
    <dbReference type="NCBI Taxonomy" id="1132637"/>
    <lineage>
        <taxon>Eukaryota</taxon>
        <taxon>Fungi</taxon>
        <taxon>Dikarya</taxon>
        <taxon>Ascomycota</taxon>
        <taxon>Pezizomycotina</taxon>
        <taxon>Eurotiomycetes</taxon>
        <taxon>Eurotiomycetidae</taxon>
        <taxon>Eurotiales</taxon>
        <taxon>Aspergillaceae</taxon>
        <taxon>Penicillium</taxon>
    </lineage>
</organism>